<name>R4KPF0_9FIRM</name>
<proteinExistence type="predicted"/>
<dbReference type="STRING" id="767817.Desgi_4188"/>
<keyword evidence="1" id="KW-1133">Transmembrane helix</keyword>
<keyword evidence="1" id="KW-0812">Transmembrane</keyword>
<organism evidence="2 3">
    <name type="scientific">Desulfoscipio gibsoniae DSM 7213</name>
    <dbReference type="NCBI Taxonomy" id="767817"/>
    <lineage>
        <taxon>Bacteria</taxon>
        <taxon>Bacillati</taxon>
        <taxon>Bacillota</taxon>
        <taxon>Clostridia</taxon>
        <taxon>Eubacteriales</taxon>
        <taxon>Desulfallaceae</taxon>
        <taxon>Desulfoscipio</taxon>
    </lineage>
</organism>
<keyword evidence="1" id="KW-0472">Membrane</keyword>
<reference evidence="2 3" key="1">
    <citation type="submission" date="2012-01" db="EMBL/GenBank/DDBJ databases">
        <title>Complete sequence of Desulfotomaculum gibsoniae DSM 7213.</title>
        <authorList>
            <consortium name="US DOE Joint Genome Institute"/>
            <person name="Lucas S."/>
            <person name="Han J."/>
            <person name="Lapidus A."/>
            <person name="Cheng J.-F."/>
            <person name="Goodwin L."/>
            <person name="Pitluck S."/>
            <person name="Peters L."/>
            <person name="Ovchinnikova G."/>
            <person name="Teshima H."/>
            <person name="Detter J.C."/>
            <person name="Han C."/>
            <person name="Tapia R."/>
            <person name="Land M."/>
            <person name="Hauser L."/>
            <person name="Kyrpides N."/>
            <person name="Ivanova N."/>
            <person name="Pagani I."/>
            <person name="Parshina S."/>
            <person name="Plugge C."/>
            <person name="Muyzer G."/>
            <person name="Kuever J."/>
            <person name="Ivanova A."/>
            <person name="Nazina T."/>
            <person name="Klenk H.-P."/>
            <person name="Brambilla E."/>
            <person name="Spring S."/>
            <person name="Stams A.F."/>
            <person name="Woyke T."/>
        </authorList>
    </citation>
    <scope>NUCLEOTIDE SEQUENCE [LARGE SCALE GENOMIC DNA]</scope>
    <source>
        <strain evidence="2 3">DSM 7213</strain>
    </source>
</reference>
<dbReference type="HOGENOM" id="CLU_2860377_0_0_9"/>
<accession>R4KPF0</accession>
<gene>
    <name evidence="2" type="ORF">Desgi_4188</name>
</gene>
<protein>
    <submittedName>
        <fullName evidence="2">Uncharacterized protein</fullName>
    </submittedName>
</protein>
<evidence type="ECO:0000256" key="1">
    <source>
        <dbReference type="SAM" id="Phobius"/>
    </source>
</evidence>
<keyword evidence="3" id="KW-1185">Reference proteome</keyword>
<dbReference type="Proteomes" id="UP000013520">
    <property type="component" value="Chromosome"/>
</dbReference>
<sequence>MGSLIESLGLNMTFAVQILNFILLVVFLIMPIVLLIYLFSIINDIRRRVRNIEKILTEIKDAKT</sequence>
<dbReference type="EMBL" id="CP003273">
    <property type="protein sequence ID" value="AGL03442.1"/>
    <property type="molecule type" value="Genomic_DNA"/>
</dbReference>
<evidence type="ECO:0000313" key="2">
    <source>
        <dbReference type="EMBL" id="AGL03442.1"/>
    </source>
</evidence>
<feature type="transmembrane region" description="Helical" evidence="1">
    <location>
        <begin position="18"/>
        <end position="42"/>
    </location>
</feature>
<dbReference type="KEGG" id="dgi:Desgi_4188"/>
<evidence type="ECO:0000313" key="3">
    <source>
        <dbReference type="Proteomes" id="UP000013520"/>
    </source>
</evidence>
<dbReference type="AlphaFoldDB" id="R4KPF0"/>